<dbReference type="OrthoDB" id="9779595at2"/>
<evidence type="ECO:0000259" key="8">
    <source>
        <dbReference type="SMART" id="SM00244"/>
    </source>
</evidence>
<dbReference type="GO" id="GO:0016020">
    <property type="term" value="C:membrane"/>
    <property type="evidence" value="ECO:0007669"/>
    <property type="project" value="UniProtKB-SubCell"/>
</dbReference>
<name>A0A1Y0I6U2_9GAMM</name>
<keyword evidence="5 6" id="KW-0472">Membrane</keyword>
<dbReference type="EMBL" id="CP021425">
    <property type="protein sequence ID" value="ARU55909.1"/>
    <property type="molecule type" value="Genomic_DNA"/>
</dbReference>
<evidence type="ECO:0000256" key="7">
    <source>
        <dbReference type="SAM" id="MobiDB-lite"/>
    </source>
</evidence>
<dbReference type="SMART" id="SM00244">
    <property type="entry name" value="PHB"/>
    <property type="match status" value="1"/>
</dbReference>
<feature type="region of interest" description="Disordered" evidence="7">
    <location>
        <begin position="1"/>
        <end position="33"/>
    </location>
</feature>
<dbReference type="CDD" id="cd03404">
    <property type="entry name" value="SPFH_HflK"/>
    <property type="match status" value="1"/>
</dbReference>
<evidence type="ECO:0000313" key="9">
    <source>
        <dbReference type="EMBL" id="ARU55909.1"/>
    </source>
</evidence>
<dbReference type="GO" id="GO:0006508">
    <property type="term" value="P:proteolysis"/>
    <property type="evidence" value="ECO:0007669"/>
    <property type="project" value="UniProtKB-KW"/>
</dbReference>
<dbReference type="InterPro" id="IPR001107">
    <property type="entry name" value="Band_7"/>
</dbReference>
<dbReference type="InterPro" id="IPR020980">
    <property type="entry name" value="Membrane_HflK_N"/>
</dbReference>
<protein>
    <recommendedName>
        <fullName evidence="6">Protein HflK</fullName>
    </recommendedName>
</protein>
<gene>
    <name evidence="9" type="primary">hflK</name>
    <name evidence="9" type="ORF">OLMES_1835</name>
</gene>
<dbReference type="GO" id="GO:0008233">
    <property type="term" value="F:peptidase activity"/>
    <property type="evidence" value="ECO:0007669"/>
    <property type="project" value="UniProtKB-KW"/>
</dbReference>
<comment type="subunit">
    <text evidence="6">HflC and HflK may interact to form a multimeric complex.</text>
</comment>
<evidence type="ECO:0000256" key="3">
    <source>
        <dbReference type="ARBA" id="ARBA00022692"/>
    </source>
</evidence>
<dbReference type="Gene3D" id="3.30.479.30">
    <property type="entry name" value="Band 7 domain"/>
    <property type="match status" value="1"/>
</dbReference>
<accession>A0A1Y0I6U2</accession>
<dbReference type="InterPro" id="IPR010201">
    <property type="entry name" value="HflK"/>
</dbReference>
<evidence type="ECO:0000256" key="6">
    <source>
        <dbReference type="RuleBase" id="RU364113"/>
    </source>
</evidence>
<keyword evidence="9" id="KW-0378">Hydrolase</keyword>
<keyword evidence="4 6" id="KW-1133">Transmembrane helix</keyword>
<evidence type="ECO:0000313" key="10">
    <source>
        <dbReference type="Proteomes" id="UP000196027"/>
    </source>
</evidence>
<evidence type="ECO:0000256" key="2">
    <source>
        <dbReference type="ARBA" id="ARBA00006971"/>
    </source>
</evidence>
<dbReference type="SUPFAM" id="SSF117892">
    <property type="entry name" value="Band 7/SPFH domain"/>
    <property type="match status" value="1"/>
</dbReference>
<dbReference type="InterPro" id="IPR050710">
    <property type="entry name" value="Band7/mec-2_domain"/>
</dbReference>
<reference evidence="9 10" key="1">
    <citation type="submission" date="2017-05" db="EMBL/GenBank/DDBJ databases">
        <title>Genomic insights into alkan degradation activity of Oleiphilus messinensis.</title>
        <authorList>
            <person name="Kozyavkin S.A."/>
            <person name="Slesarev A.I."/>
            <person name="Golyshin P.N."/>
            <person name="Korzhenkov A."/>
            <person name="Golyshina O.N."/>
            <person name="Toshchakov S.V."/>
        </authorList>
    </citation>
    <scope>NUCLEOTIDE SEQUENCE [LARGE SCALE GENOMIC DNA]</scope>
    <source>
        <strain evidence="9 10">ME102</strain>
    </source>
</reference>
<dbReference type="PANTHER" id="PTHR43327">
    <property type="entry name" value="STOMATIN-LIKE PROTEIN 2, MITOCHONDRIAL"/>
    <property type="match status" value="1"/>
</dbReference>
<dbReference type="InterPro" id="IPR036013">
    <property type="entry name" value="Band_7/SPFH_dom_sf"/>
</dbReference>
<comment type="function">
    <text evidence="6">HflC and HflK could encode or regulate a protease.</text>
</comment>
<dbReference type="AlphaFoldDB" id="A0A1Y0I6U2"/>
<feature type="compositionally biased region" description="Gly residues" evidence="7">
    <location>
        <begin position="16"/>
        <end position="25"/>
    </location>
</feature>
<dbReference type="KEGG" id="ome:OLMES_1835"/>
<comment type="similarity">
    <text evidence="2 6">Belongs to the band 7/mec-2 family. HflK subfamily.</text>
</comment>
<dbReference type="PANTHER" id="PTHR43327:SF2">
    <property type="entry name" value="MODULATOR OF FTSH PROTEASE HFLK"/>
    <property type="match status" value="1"/>
</dbReference>
<dbReference type="InterPro" id="IPR001972">
    <property type="entry name" value="Stomatin_HflK_fam"/>
</dbReference>
<keyword evidence="9" id="KW-0645">Protease</keyword>
<evidence type="ECO:0000256" key="1">
    <source>
        <dbReference type="ARBA" id="ARBA00004167"/>
    </source>
</evidence>
<dbReference type="NCBIfam" id="TIGR01933">
    <property type="entry name" value="hflK"/>
    <property type="match status" value="1"/>
</dbReference>
<sequence>MAWNEPGGNRNDQDPWGGGNRGGDQGPPDIDEALKKGMEKLNSLFGGGRGSNSSRSNGSGGGGAAAGGIFVLLLLVFVIVAVFQSVYTVNERERAVVLRFGKYSDTIGPGLQFKIPFIDKVQMVDVTRVRSANSQGHMLTEDENIVEVVLQVQYVVSDPRAFVLDIRDAERTLDYAIDSALRHEVGSSELNQVLTEGRSALAIRVQERLQQFLVNYKSGLSVSKVNIEDTYAPKEVQAAFRDVQSAIEDEQREINQAEQYKNKIVPEARGGAQRILEEASAYKEEVIAKAEGETTRFLKLLAVYEDAPEVTRERMYIDTLQKVMSKASKVVVDVQGGNNMMYLPLDKLLERAPASLNVPSFRSDASSVDIQALADRVLEELRSRPTTTTSRRGR</sequence>
<comment type="subcellular location">
    <subcellularLocation>
        <location evidence="1">Membrane</location>
        <topology evidence="1">Single-pass membrane protein</topology>
    </subcellularLocation>
</comment>
<proteinExistence type="inferred from homology"/>
<feature type="transmembrane region" description="Helical" evidence="6">
    <location>
        <begin position="64"/>
        <end position="89"/>
    </location>
</feature>
<evidence type="ECO:0000256" key="4">
    <source>
        <dbReference type="ARBA" id="ARBA00022989"/>
    </source>
</evidence>
<dbReference type="PRINTS" id="PR00721">
    <property type="entry name" value="STOMATIN"/>
</dbReference>
<organism evidence="9 10">
    <name type="scientific">Oleiphilus messinensis</name>
    <dbReference type="NCBI Taxonomy" id="141451"/>
    <lineage>
        <taxon>Bacteria</taxon>
        <taxon>Pseudomonadati</taxon>
        <taxon>Pseudomonadota</taxon>
        <taxon>Gammaproteobacteria</taxon>
        <taxon>Oceanospirillales</taxon>
        <taxon>Oleiphilaceae</taxon>
        <taxon>Oleiphilus</taxon>
    </lineage>
</organism>
<dbReference type="Proteomes" id="UP000196027">
    <property type="component" value="Chromosome"/>
</dbReference>
<dbReference type="Pfam" id="PF12221">
    <property type="entry name" value="HflK_N"/>
    <property type="match status" value="1"/>
</dbReference>
<evidence type="ECO:0000256" key="5">
    <source>
        <dbReference type="ARBA" id="ARBA00023136"/>
    </source>
</evidence>
<keyword evidence="3 6" id="KW-0812">Transmembrane</keyword>
<dbReference type="RefSeq" id="WP_087460957.1">
    <property type="nucleotide sequence ID" value="NZ_CP021425.1"/>
</dbReference>
<keyword evidence="10" id="KW-1185">Reference proteome</keyword>
<feature type="domain" description="Band 7" evidence="8">
    <location>
        <begin position="84"/>
        <end position="244"/>
    </location>
</feature>
<dbReference type="Pfam" id="PF01145">
    <property type="entry name" value="Band_7"/>
    <property type="match status" value="1"/>
</dbReference>